<dbReference type="Proteomes" id="UP001218502">
    <property type="component" value="Unassembled WGS sequence"/>
</dbReference>
<organism evidence="1 2">
    <name type="scientific">Bacteroides uniformis</name>
    <dbReference type="NCBI Taxonomy" id="820"/>
    <lineage>
        <taxon>Bacteria</taxon>
        <taxon>Pseudomonadati</taxon>
        <taxon>Bacteroidota</taxon>
        <taxon>Bacteroidia</taxon>
        <taxon>Bacteroidales</taxon>
        <taxon>Bacteroidaceae</taxon>
        <taxon>Bacteroides</taxon>
    </lineage>
</organism>
<name>A0AAW6G250_BACUN</name>
<proteinExistence type="predicted"/>
<protein>
    <submittedName>
        <fullName evidence="1">Uncharacterized protein</fullName>
    </submittedName>
</protein>
<dbReference type="RefSeq" id="WP_178241241.1">
    <property type="nucleotide sequence ID" value="NZ_JAQNQY010000017.1"/>
</dbReference>
<dbReference type="AlphaFoldDB" id="A0AAW6G250"/>
<comment type="caution">
    <text evidence="1">The sequence shown here is derived from an EMBL/GenBank/DDBJ whole genome shotgun (WGS) entry which is preliminary data.</text>
</comment>
<dbReference type="EMBL" id="JAQNQY010000017">
    <property type="protein sequence ID" value="MDC1753718.1"/>
    <property type="molecule type" value="Genomic_DNA"/>
</dbReference>
<sequence length="77" mass="8843">MNSSVVELIELINGHIPDILFMEASNLSQIYLYRTDDYWVAFERSAFLLCRAYADSIYYSDESSQCTDSNCHGKCKS</sequence>
<evidence type="ECO:0000313" key="2">
    <source>
        <dbReference type="Proteomes" id="UP001218502"/>
    </source>
</evidence>
<evidence type="ECO:0000313" key="1">
    <source>
        <dbReference type="EMBL" id="MDC1753718.1"/>
    </source>
</evidence>
<accession>A0AAW6G250</accession>
<reference evidence="1" key="1">
    <citation type="submission" date="2022-10" db="EMBL/GenBank/DDBJ databases">
        <title>Human gut microbiome strain richness.</title>
        <authorList>
            <person name="Chen-Liaw A."/>
        </authorList>
    </citation>
    <scope>NUCLEOTIDE SEQUENCE</scope>
    <source>
        <strain evidence="1">A1_m1001262Bd0_191120</strain>
    </source>
</reference>
<gene>
    <name evidence="1" type="ORF">POY80_14850</name>
</gene>